<dbReference type="RefSeq" id="WP_308703411.1">
    <property type="nucleotide sequence ID" value="NZ_AP027463.1"/>
</dbReference>
<reference evidence="1 2" key="1">
    <citation type="journal article" date="2023" name="Int. J. Syst. Evol. Microbiol.">
        <title>Lactiplantibacillus brownii sp. nov., a novel psychrotolerant species isolated from sauerkraut.</title>
        <authorList>
            <person name="Heng Y.C."/>
            <person name="Silvaraju S."/>
            <person name="Lee J.K.Y."/>
            <person name="Kittelmann S."/>
        </authorList>
    </citation>
    <scope>NUCLEOTIDE SEQUENCE [LARGE SCALE GENOMIC DNA]</scope>
    <source>
        <strain evidence="1 2">WILCCON 0030</strain>
    </source>
</reference>
<evidence type="ECO:0008006" key="3">
    <source>
        <dbReference type="Google" id="ProtNLM"/>
    </source>
</evidence>
<sequence>MTKVVVHVDEVAKVSMAFSNVQNLLTAAPTSEIVIVVNGPAVTTLTLKSWEDFMTACPQVEVDACQNALTSQQVPITELATGVQVVPAGVVRIVSLESQGFVYLRP</sequence>
<evidence type="ECO:0000313" key="2">
    <source>
        <dbReference type="Proteomes" id="UP001227831"/>
    </source>
</evidence>
<dbReference type="Proteomes" id="UP001227831">
    <property type="component" value="Unassembled WGS sequence"/>
</dbReference>
<dbReference type="PANTHER" id="PTHR37691:SF1">
    <property type="entry name" value="BLR3518 PROTEIN"/>
    <property type="match status" value="1"/>
</dbReference>
<name>A0ABU1A9N6_9LACO</name>
<dbReference type="InterPro" id="IPR027396">
    <property type="entry name" value="DsrEFH-like"/>
</dbReference>
<gene>
    <name evidence="1" type="ORF">RA086_08680</name>
</gene>
<dbReference type="SUPFAM" id="SSF75169">
    <property type="entry name" value="DsrEFH-like"/>
    <property type="match status" value="1"/>
</dbReference>
<proteinExistence type="predicted"/>
<dbReference type="PANTHER" id="PTHR37691">
    <property type="entry name" value="BLR3518 PROTEIN"/>
    <property type="match status" value="1"/>
</dbReference>
<keyword evidence="2" id="KW-1185">Reference proteome</keyword>
<organism evidence="1 2">
    <name type="scientific">Lactiplantibacillus brownii</name>
    <dbReference type="NCBI Taxonomy" id="3069269"/>
    <lineage>
        <taxon>Bacteria</taxon>
        <taxon>Bacillati</taxon>
        <taxon>Bacillota</taxon>
        <taxon>Bacilli</taxon>
        <taxon>Lactobacillales</taxon>
        <taxon>Lactobacillaceae</taxon>
        <taxon>Lactiplantibacillus</taxon>
    </lineage>
</organism>
<accession>A0ABU1A9N6</accession>
<dbReference type="Gene3D" id="3.40.1260.10">
    <property type="entry name" value="DsrEFH-like"/>
    <property type="match status" value="1"/>
</dbReference>
<evidence type="ECO:0000313" key="1">
    <source>
        <dbReference type="EMBL" id="MDQ7937682.1"/>
    </source>
</evidence>
<dbReference type="EMBL" id="JAVCWF010000001">
    <property type="protein sequence ID" value="MDQ7937682.1"/>
    <property type="molecule type" value="Genomic_DNA"/>
</dbReference>
<comment type="caution">
    <text evidence="1">The sequence shown here is derived from an EMBL/GenBank/DDBJ whole genome shotgun (WGS) entry which is preliminary data.</text>
</comment>
<protein>
    <recommendedName>
        <fullName evidence="3">Sulfur reduction protein DsrE</fullName>
    </recommendedName>
</protein>